<keyword evidence="2" id="KW-0805">Transcription regulation</keyword>
<accession>A0A128EV53</accession>
<sequence length="320" mass="36232">MINSECNPQKRSIMKAKDISNLYLFCQSVEFGGFAAASLKTHVSAPTLSRAVASLEDKLGEKLVHRNAKQFQLTTAGDEYYQRFAALFMQLNDEWTQLSNSQPVLTGEIRVSCPEPFADNFLQKMAIEFMQLHPEVSVTIQFSSGTERFFDEQIDLAIVTTRPHANHLIQRQLFESPLMLAASPSYIEKHGQPERAEELINHQLLSGNNLPYWELKEDGKAIRIPYQPRYSISSLRLNIDATIAGAGICMMPSAAFEKHAERKELVEVLPDVEYPTGKAFLVWADRKLIATRVVAFRDMIFERFGQSAEFLASIHSERNS</sequence>
<keyword evidence="7" id="KW-1185">Reference proteome</keyword>
<name>A0A128EV53_9GAMM</name>
<evidence type="ECO:0000259" key="5">
    <source>
        <dbReference type="PROSITE" id="PS50931"/>
    </source>
</evidence>
<protein>
    <submittedName>
        <fullName evidence="6">HTH-type transcriptional regulator DmlR</fullName>
    </submittedName>
</protein>
<proteinExistence type="inferred from homology"/>
<dbReference type="Pfam" id="PF03466">
    <property type="entry name" value="LysR_substrate"/>
    <property type="match status" value="1"/>
</dbReference>
<evidence type="ECO:0000256" key="3">
    <source>
        <dbReference type="ARBA" id="ARBA00023125"/>
    </source>
</evidence>
<dbReference type="Gene3D" id="1.10.10.10">
    <property type="entry name" value="Winged helix-like DNA-binding domain superfamily/Winged helix DNA-binding domain"/>
    <property type="match status" value="1"/>
</dbReference>
<dbReference type="Gene3D" id="3.40.190.290">
    <property type="match status" value="1"/>
</dbReference>
<gene>
    <name evidence="6" type="primary">dmlR_5</name>
    <name evidence="6" type="ORF">GCE9029_00567</name>
</gene>
<dbReference type="CDD" id="cd08422">
    <property type="entry name" value="PBP2_CrgA_like"/>
    <property type="match status" value="1"/>
</dbReference>
<dbReference type="SUPFAM" id="SSF53850">
    <property type="entry name" value="Periplasmic binding protein-like II"/>
    <property type="match status" value="1"/>
</dbReference>
<evidence type="ECO:0000313" key="6">
    <source>
        <dbReference type="EMBL" id="CZF78024.1"/>
    </source>
</evidence>
<dbReference type="InterPro" id="IPR005119">
    <property type="entry name" value="LysR_subst-bd"/>
</dbReference>
<dbReference type="InterPro" id="IPR058163">
    <property type="entry name" value="LysR-type_TF_proteobact-type"/>
</dbReference>
<comment type="similarity">
    <text evidence="1">Belongs to the LysR transcriptional regulatory family.</text>
</comment>
<dbReference type="AlphaFoldDB" id="A0A128EV53"/>
<keyword evidence="3" id="KW-0238">DNA-binding</keyword>
<evidence type="ECO:0000256" key="2">
    <source>
        <dbReference type="ARBA" id="ARBA00023015"/>
    </source>
</evidence>
<dbReference type="GO" id="GO:0003700">
    <property type="term" value="F:DNA-binding transcription factor activity"/>
    <property type="evidence" value="ECO:0007669"/>
    <property type="project" value="InterPro"/>
</dbReference>
<dbReference type="GO" id="GO:0043565">
    <property type="term" value="F:sequence-specific DNA binding"/>
    <property type="evidence" value="ECO:0007669"/>
    <property type="project" value="TreeGrafter"/>
</dbReference>
<keyword evidence="4" id="KW-0804">Transcription</keyword>
<dbReference type="EMBL" id="FIZX01000001">
    <property type="protein sequence ID" value="CZF78024.1"/>
    <property type="molecule type" value="Genomic_DNA"/>
</dbReference>
<dbReference type="InterPro" id="IPR000847">
    <property type="entry name" value="LysR_HTH_N"/>
</dbReference>
<dbReference type="SUPFAM" id="SSF46785">
    <property type="entry name" value="Winged helix' DNA-binding domain"/>
    <property type="match status" value="1"/>
</dbReference>
<reference evidence="7" key="1">
    <citation type="submission" date="2016-02" db="EMBL/GenBank/DDBJ databases">
        <authorList>
            <person name="Rodrigo-Torres Lidia"/>
            <person name="Arahal R.David."/>
        </authorList>
    </citation>
    <scope>NUCLEOTIDE SEQUENCE [LARGE SCALE GENOMIC DNA]</scope>
    <source>
        <strain evidence="7">CECT 9029</strain>
    </source>
</reference>
<organism evidence="6 7">
    <name type="scientific">Grimontia celer</name>
    <dbReference type="NCBI Taxonomy" id="1796497"/>
    <lineage>
        <taxon>Bacteria</taxon>
        <taxon>Pseudomonadati</taxon>
        <taxon>Pseudomonadota</taxon>
        <taxon>Gammaproteobacteria</taxon>
        <taxon>Vibrionales</taxon>
        <taxon>Vibrionaceae</taxon>
        <taxon>Grimontia</taxon>
    </lineage>
</organism>
<dbReference type="InterPro" id="IPR036388">
    <property type="entry name" value="WH-like_DNA-bd_sf"/>
</dbReference>
<dbReference type="InterPro" id="IPR036390">
    <property type="entry name" value="WH_DNA-bd_sf"/>
</dbReference>
<dbReference type="PROSITE" id="PS50931">
    <property type="entry name" value="HTH_LYSR"/>
    <property type="match status" value="1"/>
</dbReference>
<evidence type="ECO:0000313" key="7">
    <source>
        <dbReference type="Proteomes" id="UP000071641"/>
    </source>
</evidence>
<dbReference type="Pfam" id="PF00126">
    <property type="entry name" value="HTH_1"/>
    <property type="match status" value="1"/>
</dbReference>
<dbReference type="PANTHER" id="PTHR30537:SF68">
    <property type="entry name" value="TRANSCRIPTIONAL REGULATOR-RELATED"/>
    <property type="match status" value="1"/>
</dbReference>
<evidence type="ECO:0000256" key="4">
    <source>
        <dbReference type="ARBA" id="ARBA00023163"/>
    </source>
</evidence>
<dbReference type="PANTHER" id="PTHR30537">
    <property type="entry name" value="HTH-TYPE TRANSCRIPTIONAL REGULATOR"/>
    <property type="match status" value="1"/>
</dbReference>
<dbReference type="GO" id="GO:0006351">
    <property type="term" value="P:DNA-templated transcription"/>
    <property type="evidence" value="ECO:0007669"/>
    <property type="project" value="TreeGrafter"/>
</dbReference>
<evidence type="ECO:0000256" key="1">
    <source>
        <dbReference type="ARBA" id="ARBA00009437"/>
    </source>
</evidence>
<dbReference type="STRING" id="1796497.GCE9029_00567"/>
<dbReference type="Proteomes" id="UP000071641">
    <property type="component" value="Unassembled WGS sequence"/>
</dbReference>
<feature type="domain" description="HTH lysR-type" evidence="5">
    <location>
        <begin position="29"/>
        <end position="74"/>
    </location>
</feature>